<evidence type="ECO:0000313" key="4">
    <source>
        <dbReference type="Proteomes" id="UP000831327"/>
    </source>
</evidence>
<organism evidence="3 4">
    <name type="scientific">Roseomonas fluvialis</name>
    <dbReference type="NCBI Taxonomy" id="1750527"/>
    <lineage>
        <taxon>Bacteria</taxon>
        <taxon>Pseudomonadati</taxon>
        <taxon>Pseudomonadota</taxon>
        <taxon>Alphaproteobacteria</taxon>
        <taxon>Acetobacterales</taxon>
        <taxon>Roseomonadaceae</taxon>
        <taxon>Roseomonas</taxon>
    </lineage>
</organism>
<keyword evidence="2" id="KW-0472">Membrane</keyword>
<protein>
    <submittedName>
        <fullName evidence="3">Uncharacterized protein</fullName>
    </submittedName>
</protein>
<feature type="transmembrane region" description="Helical" evidence="2">
    <location>
        <begin position="14"/>
        <end position="34"/>
    </location>
</feature>
<keyword evidence="4" id="KW-1185">Reference proteome</keyword>
<accession>A0ABN6NVH8</accession>
<evidence type="ECO:0000256" key="1">
    <source>
        <dbReference type="SAM" id="MobiDB-lite"/>
    </source>
</evidence>
<keyword evidence="2" id="KW-1133">Transmembrane helix</keyword>
<proteinExistence type="predicted"/>
<feature type="region of interest" description="Disordered" evidence="1">
    <location>
        <begin position="61"/>
        <end position="82"/>
    </location>
</feature>
<gene>
    <name evidence="3" type="ORF">Rmf_03630</name>
</gene>
<evidence type="ECO:0000313" key="3">
    <source>
        <dbReference type="EMBL" id="BDG70434.1"/>
    </source>
</evidence>
<keyword evidence="2" id="KW-0812">Transmembrane</keyword>
<evidence type="ECO:0000256" key="2">
    <source>
        <dbReference type="SAM" id="Phobius"/>
    </source>
</evidence>
<dbReference type="Proteomes" id="UP000831327">
    <property type="component" value="Chromosome"/>
</dbReference>
<sequence length="82" mass="9157">MPGQMEDPLGFVDLLRALLPPLAALWLWGLGRVLRDLRRVSPGRPDLARCGLPRQPLPPSPLQRFFARGRGDARPPRGRLAQ</sequence>
<dbReference type="EMBL" id="AP025637">
    <property type="protein sequence ID" value="BDG70434.1"/>
    <property type="molecule type" value="Genomic_DNA"/>
</dbReference>
<reference evidence="3 4" key="1">
    <citation type="journal article" date="2016" name="Microbes Environ.">
        <title>Phylogenetically diverse aerobic anoxygenic phototrophic bacteria isolated from epilithic biofilms in Tama river, Japan.</title>
        <authorList>
            <person name="Hirose S."/>
            <person name="Matsuura K."/>
            <person name="Haruta S."/>
        </authorList>
    </citation>
    <scope>NUCLEOTIDE SEQUENCE [LARGE SCALE GENOMIC DNA]</scope>
    <source>
        <strain evidence="3 4">S08</strain>
    </source>
</reference>
<name>A0ABN6NVH8_9PROT</name>